<organism evidence="2 3">
    <name type="scientific">Vagococcus entomophilus</name>
    <dbReference type="NCBI Taxonomy" id="1160095"/>
    <lineage>
        <taxon>Bacteria</taxon>
        <taxon>Bacillati</taxon>
        <taxon>Bacillota</taxon>
        <taxon>Bacilli</taxon>
        <taxon>Lactobacillales</taxon>
        <taxon>Enterococcaceae</taxon>
        <taxon>Vagococcus</taxon>
    </lineage>
</organism>
<dbReference type="Proteomes" id="UP000288669">
    <property type="component" value="Unassembled WGS sequence"/>
</dbReference>
<proteinExistence type="predicted"/>
<sequence length="269" mass="32721">MDKKLEGYIFVVTHKDYPMPIEKIYMPITVGKNKQKLTFNKFYTDDALENRSIAKKNDSYCELTALYAMWQDSNFSKLDYMGLVHYRRYFTEGKVRKKNKFEHILSEKRVLKLFKQYDVILPKIRHYFIETNYSHYAHAHNVKDLDTTRSVIEELHPEYLADFDQVMKKTSGHRFNLMIMKKEKLDAYCQWLFSILFEVENRIDCEGYDPYQTRVFGFLSERLLDVWIQYQQVSYYEQNYSFMEKENWVLKGKNFLMRKIKRKSLVKYD</sequence>
<reference evidence="2 3" key="1">
    <citation type="submission" date="2017-05" db="EMBL/GenBank/DDBJ databases">
        <title>Vagococcus spp. assemblies.</title>
        <authorList>
            <person name="Gulvik C.A."/>
        </authorList>
    </citation>
    <scope>NUCLEOTIDE SEQUENCE [LARGE SCALE GENOMIC DNA]</scope>
    <source>
        <strain evidence="2 3">DSM 24756</strain>
    </source>
</reference>
<comment type="caution">
    <text evidence="2">The sequence shown here is derived from an EMBL/GenBank/DDBJ whole genome shotgun (WGS) entry which is preliminary data.</text>
</comment>
<dbReference type="EMBL" id="NGJZ01000001">
    <property type="protein sequence ID" value="RSU07856.1"/>
    <property type="molecule type" value="Genomic_DNA"/>
</dbReference>
<keyword evidence="3" id="KW-1185">Reference proteome</keyword>
<dbReference type="AlphaFoldDB" id="A0A430AIA5"/>
<accession>A0A430AIA5</accession>
<evidence type="ECO:0000313" key="3">
    <source>
        <dbReference type="Proteomes" id="UP000288669"/>
    </source>
</evidence>
<protein>
    <recommendedName>
        <fullName evidence="1">DUF4422 domain-containing protein</fullName>
    </recommendedName>
</protein>
<dbReference type="OrthoDB" id="9798746at2"/>
<evidence type="ECO:0000313" key="2">
    <source>
        <dbReference type="EMBL" id="RSU07856.1"/>
    </source>
</evidence>
<dbReference type="RefSeq" id="WP_126821884.1">
    <property type="nucleotide sequence ID" value="NZ_JBHLWU010000001.1"/>
</dbReference>
<name>A0A430AIA5_9ENTE</name>
<dbReference type="Pfam" id="PF14393">
    <property type="entry name" value="DUF4422"/>
    <property type="match status" value="1"/>
</dbReference>
<evidence type="ECO:0000259" key="1">
    <source>
        <dbReference type="Pfam" id="PF14393"/>
    </source>
</evidence>
<gene>
    <name evidence="2" type="ORF">CBF30_01045</name>
</gene>
<feature type="domain" description="DUF4422" evidence="1">
    <location>
        <begin position="9"/>
        <end position="231"/>
    </location>
</feature>
<dbReference type="InterPro" id="IPR025536">
    <property type="entry name" value="DUF4422"/>
</dbReference>